<feature type="domain" description="DUF6596" evidence="7">
    <location>
        <begin position="183"/>
        <end position="282"/>
    </location>
</feature>
<evidence type="ECO:0000259" key="6">
    <source>
        <dbReference type="Pfam" id="PF08281"/>
    </source>
</evidence>
<reference evidence="9" key="1">
    <citation type="journal article" date="2019" name="Int. J. Syst. Evol. Microbiol.">
        <title>The Global Catalogue of Microorganisms (GCM) 10K type strain sequencing project: providing services to taxonomists for standard genome sequencing and annotation.</title>
        <authorList>
            <consortium name="The Broad Institute Genomics Platform"/>
            <consortium name="The Broad Institute Genome Sequencing Center for Infectious Disease"/>
            <person name="Wu L."/>
            <person name="Ma J."/>
        </authorList>
    </citation>
    <scope>NUCLEOTIDE SEQUENCE [LARGE SCALE GENOMIC DNA]</scope>
    <source>
        <strain evidence="9">2902at01</strain>
    </source>
</reference>
<keyword evidence="3" id="KW-0731">Sigma factor</keyword>
<dbReference type="PANTHER" id="PTHR47756:SF2">
    <property type="entry name" value="BLL6612 PROTEIN"/>
    <property type="match status" value="1"/>
</dbReference>
<keyword evidence="2" id="KW-0805">Transcription regulation</keyword>
<dbReference type="Gene3D" id="1.10.1740.10">
    <property type="match status" value="1"/>
</dbReference>
<dbReference type="Pfam" id="PF08281">
    <property type="entry name" value="Sigma70_r4_2"/>
    <property type="match status" value="1"/>
</dbReference>
<comment type="caution">
    <text evidence="8">The sequence shown here is derived from an EMBL/GenBank/DDBJ whole genome shotgun (WGS) entry which is preliminary data.</text>
</comment>
<keyword evidence="4" id="KW-0804">Transcription</keyword>
<sequence length="425" mass="46777">MSGKEPLEDLLRHLAPQVLGALMRRFGGFDSAEDAVQEALLAAATQWPEQGVPENPYGWLVTVATRRFTDWVRSDAARRRREDADLLATPPSLLVAAAADQPPGNEHDDSLTLLFLCCHPSLSPPSQIALTLRAVGGLSTADIAHAFFVPEATMAQRISRAKQSIRKAGATFQLPPEAERPERLKAVLHVLYLMFNEGYTVTFGPQLQRHDLTGEAVHLTRLLHRLLPDDGEVAGLLALMLLTEARRDARTGDDGSLVPLPEQDRSRWDQSLIAEGTALVTETLSRTRQLGPYQIQAAIAAVHDEARRVEDTDWPQILALYELLEQVSPNPMATLSRSVAVAMVHGPDAGLDIITSLEADDRMARHHRLHSVRAHLLEMANRRQDARASYRTAARYATSLPEKRYLDARAAKITNAPTPPGSQST</sequence>
<comment type="similarity">
    <text evidence="1">Belongs to the sigma-70 factor family. ECF subfamily.</text>
</comment>
<dbReference type="InterPro" id="IPR007627">
    <property type="entry name" value="RNA_pol_sigma70_r2"/>
</dbReference>
<name>A0ABV8KQ66_9ACTN</name>
<feature type="domain" description="RNA polymerase sigma-70 region 2" evidence="5">
    <location>
        <begin position="10"/>
        <end position="76"/>
    </location>
</feature>
<evidence type="ECO:0000256" key="3">
    <source>
        <dbReference type="ARBA" id="ARBA00023082"/>
    </source>
</evidence>
<evidence type="ECO:0000313" key="8">
    <source>
        <dbReference type="EMBL" id="MFC4108280.1"/>
    </source>
</evidence>
<dbReference type="SUPFAM" id="SSF88946">
    <property type="entry name" value="Sigma2 domain of RNA polymerase sigma factors"/>
    <property type="match status" value="1"/>
</dbReference>
<proteinExistence type="inferred from homology"/>
<dbReference type="Pfam" id="PF20239">
    <property type="entry name" value="DUF6596"/>
    <property type="match status" value="1"/>
</dbReference>
<dbReference type="InterPro" id="IPR046531">
    <property type="entry name" value="DUF6596"/>
</dbReference>
<dbReference type="Proteomes" id="UP001595868">
    <property type="component" value="Unassembled WGS sequence"/>
</dbReference>
<dbReference type="InterPro" id="IPR036388">
    <property type="entry name" value="WH-like_DNA-bd_sf"/>
</dbReference>
<dbReference type="Pfam" id="PF04542">
    <property type="entry name" value="Sigma70_r2"/>
    <property type="match status" value="1"/>
</dbReference>
<dbReference type="PANTHER" id="PTHR47756">
    <property type="entry name" value="BLL6612 PROTEIN-RELATED"/>
    <property type="match status" value="1"/>
</dbReference>
<evidence type="ECO:0000256" key="1">
    <source>
        <dbReference type="ARBA" id="ARBA00010641"/>
    </source>
</evidence>
<dbReference type="SUPFAM" id="SSF88659">
    <property type="entry name" value="Sigma3 and sigma4 domains of RNA polymerase sigma factors"/>
    <property type="match status" value="1"/>
</dbReference>
<dbReference type="InterPro" id="IPR013249">
    <property type="entry name" value="RNA_pol_sigma70_r4_t2"/>
</dbReference>
<evidence type="ECO:0000256" key="2">
    <source>
        <dbReference type="ARBA" id="ARBA00023015"/>
    </source>
</evidence>
<evidence type="ECO:0000313" key="9">
    <source>
        <dbReference type="Proteomes" id="UP001595868"/>
    </source>
</evidence>
<feature type="domain" description="RNA polymerase sigma factor 70 region 4 type 2" evidence="6">
    <location>
        <begin position="114"/>
        <end position="163"/>
    </location>
</feature>
<protein>
    <submittedName>
        <fullName evidence="8">RNA polymerase sigma factor</fullName>
    </submittedName>
</protein>
<evidence type="ECO:0000259" key="5">
    <source>
        <dbReference type="Pfam" id="PF04542"/>
    </source>
</evidence>
<evidence type="ECO:0000256" key="4">
    <source>
        <dbReference type="ARBA" id="ARBA00023163"/>
    </source>
</evidence>
<evidence type="ECO:0000259" key="7">
    <source>
        <dbReference type="Pfam" id="PF20239"/>
    </source>
</evidence>
<accession>A0ABV8KQ66</accession>
<dbReference type="NCBIfam" id="TIGR02937">
    <property type="entry name" value="sigma70-ECF"/>
    <property type="match status" value="1"/>
</dbReference>
<dbReference type="InterPro" id="IPR014284">
    <property type="entry name" value="RNA_pol_sigma-70_dom"/>
</dbReference>
<organism evidence="8 9">
    <name type="scientific">Micromonospora zhanjiangensis</name>
    <dbReference type="NCBI Taxonomy" id="1522057"/>
    <lineage>
        <taxon>Bacteria</taxon>
        <taxon>Bacillati</taxon>
        <taxon>Actinomycetota</taxon>
        <taxon>Actinomycetes</taxon>
        <taxon>Micromonosporales</taxon>
        <taxon>Micromonosporaceae</taxon>
        <taxon>Micromonospora</taxon>
    </lineage>
</organism>
<dbReference type="Gene3D" id="1.10.10.10">
    <property type="entry name" value="Winged helix-like DNA-binding domain superfamily/Winged helix DNA-binding domain"/>
    <property type="match status" value="1"/>
</dbReference>
<gene>
    <name evidence="8" type="ORF">ACFOX0_20395</name>
</gene>
<dbReference type="InterPro" id="IPR013325">
    <property type="entry name" value="RNA_pol_sigma_r2"/>
</dbReference>
<dbReference type="EMBL" id="JBHSBN010000014">
    <property type="protein sequence ID" value="MFC4108280.1"/>
    <property type="molecule type" value="Genomic_DNA"/>
</dbReference>
<dbReference type="RefSeq" id="WP_377548297.1">
    <property type="nucleotide sequence ID" value="NZ_JBHSBN010000014.1"/>
</dbReference>
<keyword evidence="9" id="KW-1185">Reference proteome</keyword>
<dbReference type="InterPro" id="IPR013324">
    <property type="entry name" value="RNA_pol_sigma_r3/r4-like"/>
</dbReference>